<dbReference type="RefSeq" id="WP_150074973.1">
    <property type="nucleotide sequence ID" value="NZ_VWOX01000002.1"/>
</dbReference>
<reference evidence="1 2" key="1">
    <citation type="submission" date="2019-08" db="EMBL/GenBank/DDBJ databases">
        <authorList>
            <person name="Dhanesh K."/>
            <person name="Kumar G."/>
            <person name="Sasikala C."/>
            <person name="Venkata Ramana C."/>
        </authorList>
    </citation>
    <scope>NUCLEOTIDE SEQUENCE [LARGE SCALE GENOMIC DNA]</scope>
    <source>
        <strain evidence="1 2">JC645</strain>
    </source>
</reference>
<gene>
    <name evidence="1" type="ORF">FYK55_03605</name>
</gene>
<accession>A0A5M6DKZ0</accession>
<dbReference type="Proteomes" id="UP000324479">
    <property type="component" value="Unassembled WGS sequence"/>
</dbReference>
<evidence type="ECO:0000313" key="1">
    <source>
        <dbReference type="EMBL" id="KAA5546005.1"/>
    </source>
</evidence>
<protein>
    <submittedName>
        <fullName evidence="1">Uncharacterized protein</fullName>
    </submittedName>
</protein>
<keyword evidence="2" id="KW-1185">Reference proteome</keyword>
<proteinExistence type="predicted"/>
<sequence>MATRFVLNPPIDADEFDRRYSIPQHIEHRIVRSDNEAVVDAITIDTDGEGEILAVEQELRYAFEHCTPTIERSVPLDAQ</sequence>
<evidence type="ECO:0000313" key="2">
    <source>
        <dbReference type="Proteomes" id="UP000324479"/>
    </source>
</evidence>
<dbReference type="EMBL" id="VWOX01000002">
    <property type="protein sequence ID" value="KAA5546005.1"/>
    <property type="molecule type" value="Genomic_DNA"/>
</dbReference>
<comment type="caution">
    <text evidence="1">The sequence shown here is derived from an EMBL/GenBank/DDBJ whole genome shotgun (WGS) entry which is preliminary data.</text>
</comment>
<organism evidence="1 2">
    <name type="scientific">Roseiconus nitratireducens</name>
    <dbReference type="NCBI Taxonomy" id="2605748"/>
    <lineage>
        <taxon>Bacteria</taxon>
        <taxon>Pseudomonadati</taxon>
        <taxon>Planctomycetota</taxon>
        <taxon>Planctomycetia</taxon>
        <taxon>Pirellulales</taxon>
        <taxon>Pirellulaceae</taxon>
        <taxon>Roseiconus</taxon>
    </lineage>
</organism>
<dbReference type="AlphaFoldDB" id="A0A5M6DKZ0"/>
<name>A0A5M6DKZ0_9BACT</name>